<accession>A0A5C6FIP8</accession>
<proteinExistence type="predicted"/>
<gene>
    <name evidence="1" type="ORF">V7x_55770</name>
</gene>
<organism evidence="1 2">
    <name type="scientific">Crateriforma conspicua</name>
    <dbReference type="NCBI Taxonomy" id="2527996"/>
    <lineage>
        <taxon>Bacteria</taxon>
        <taxon>Pseudomonadati</taxon>
        <taxon>Planctomycetota</taxon>
        <taxon>Planctomycetia</taxon>
        <taxon>Planctomycetales</taxon>
        <taxon>Planctomycetaceae</taxon>
        <taxon>Crateriforma</taxon>
    </lineage>
</organism>
<dbReference type="Proteomes" id="UP000316476">
    <property type="component" value="Unassembled WGS sequence"/>
</dbReference>
<dbReference type="AlphaFoldDB" id="A0A5C6FIP8"/>
<protein>
    <submittedName>
        <fullName evidence="1">Uncharacterized protein</fullName>
    </submittedName>
</protein>
<name>A0A5C6FIP8_9PLAN</name>
<evidence type="ECO:0000313" key="1">
    <source>
        <dbReference type="EMBL" id="TWU59531.1"/>
    </source>
</evidence>
<dbReference type="EMBL" id="SJPZ01000008">
    <property type="protein sequence ID" value="TWU59531.1"/>
    <property type="molecule type" value="Genomic_DNA"/>
</dbReference>
<comment type="caution">
    <text evidence="1">The sequence shown here is derived from an EMBL/GenBank/DDBJ whole genome shotgun (WGS) entry which is preliminary data.</text>
</comment>
<dbReference type="RefSeq" id="WP_146416581.1">
    <property type="nucleotide sequence ID" value="NZ_SJPZ01000008.1"/>
</dbReference>
<evidence type="ECO:0000313" key="2">
    <source>
        <dbReference type="Proteomes" id="UP000316476"/>
    </source>
</evidence>
<sequence>MAWLSVSETVCDPIGIPPLVKNRHNQDNIRSNLVIDREGKAARRHTMKAVTHRMDTTKDSKRANVGGEGFKEVVAGLTIMCIVEGNAIHKVMFCVI</sequence>
<reference evidence="1 2" key="1">
    <citation type="submission" date="2019-02" db="EMBL/GenBank/DDBJ databases">
        <title>Deep-cultivation of Planctomycetes and their phenomic and genomic characterization uncovers novel biology.</title>
        <authorList>
            <person name="Wiegand S."/>
            <person name="Jogler M."/>
            <person name="Boedeker C."/>
            <person name="Pinto D."/>
            <person name="Vollmers J."/>
            <person name="Rivas-Marin E."/>
            <person name="Kohn T."/>
            <person name="Peeters S.H."/>
            <person name="Heuer A."/>
            <person name="Rast P."/>
            <person name="Oberbeckmann S."/>
            <person name="Bunk B."/>
            <person name="Jeske O."/>
            <person name="Meyerdierks A."/>
            <person name="Storesund J.E."/>
            <person name="Kallscheuer N."/>
            <person name="Luecker S."/>
            <person name="Lage O.M."/>
            <person name="Pohl T."/>
            <person name="Merkel B.J."/>
            <person name="Hornburger P."/>
            <person name="Mueller R.-W."/>
            <person name="Bruemmer F."/>
            <person name="Labrenz M."/>
            <person name="Spormann A.M."/>
            <person name="Op Den Camp H."/>
            <person name="Overmann J."/>
            <person name="Amann R."/>
            <person name="Jetten M.S.M."/>
            <person name="Mascher T."/>
            <person name="Medema M.H."/>
            <person name="Devos D.P."/>
            <person name="Kaster A.-K."/>
            <person name="Ovreas L."/>
            <person name="Rohde M."/>
            <person name="Galperin M.Y."/>
            <person name="Jogler C."/>
        </authorList>
    </citation>
    <scope>NUCLEOTIDE SEQUENCE [LARGE SCALE GENOMIC DNA]</scope>
    <source>
        <strain evidence="1 2">V7</strain>
    </source>
</reference>